<dbReference type="GO" id="GO:0005615">
    <property type="term" value="C:extracellular space"/>
    <property type="evidence" value="ECO:0007669"/>
    <property type="project" value="TreeGrafter"/>
</dbReference>
<sequence length="1139" mass="130444">MKSMKYDSSELPYSSHYITLKRLFMAIIIFIGISISIFILSVSKENLAQLAEKNQDPIFHVPLDRESQFEFFWDVHYETETVLMEIHSHVKPDDWLAVGFSDYGEIENADFCVFWDGWTDQKAILHVDKHQNCHLTNTSYVNNMRTLLWKRKFDTCEVDDYVIQEGTTHVVYAMGEGPLSSIEGIKLTQNKHGFQRTQLLKNKNPIPPLPEDVKTITLVNDKIHVPAIETTYWWSIHKIPPLSNKHHIVQYEAVIEPGNEGLVHHIVLYHCEIPVTQQLNNYSGLGSSKLKLYHKTCIRMLAVWTLGSSPFRYPKEAGAAIGGSNFSQYVKLEIHYNNRQLKNDLIDSSGIRLYYTSQLRPYDVGVLELGLEYTAKMGIPPLENEFILHGHCIPECTEKGIPPPGIVVFASQLHTHMTGIRVTTRHIRNGIEMALLNRDDHYSPHFQEIRILKAPIHVLPGDGLITSCTYNTSGRAQITMTGYSTTDEMCMNYIHYYPKVELEKCQSSIEISALENYFNFMKEYENQPTSNKKDVITNYHLINWNSRRSHMLRDFYAAAPLAMYCNQSNGQSFAGYWNKMPQVQTFFHVPLDHESKLELFWDINYSTKSVVMEIHSYMGPNDWLAVGFSNYGKIENSDFCVFWMAKNGTTYFTDGWTDNEAILHLDKHQNCHLANTSYFNNARTLLWIRKFDTCDDDDYVISEGTTHIIYAMGEGALSSIDGIKLNQKKHGFQRTELLKNKNPVPLLPKDAKTLTFLNDKVHVPASETTYWCSLHKMPLLPNKHHIVQFEAVIQPGNEALVHHIELFHCEIPVTQHLNDYKAACTAEYKPPHYEACKKVLAAWAMGALPIRYPEEAGAPIGGPDFSQFVMLEIHYNNPELKNDWVDSSGIQIHYTSQLRKYDLGVMELGLEYTPKMAIPPLQNEFKLSGHCIPECTEKAIPATGIVVFASQLHTHLTGIRVATRHIRNGIEMALLNGDDHYSPHFQEIRILKTPTLVLPGDGLITSCTYNSLGRPNITVGGFSITDEMCVNYIHYYPKIDLEVCKSSIDTKVLENFFRFMNKHENQPTSIKNDVITNYHSINWNPQRSLMLSDLYGRALLAMHCNKSNGDSFPGYWRNMPQVKVLKRLPELPRDCPISN</sequence>
<evidence type="ECO:0000256" key="12">
    <source>
        <dbReference type="ARBA" id="ARBA00023180"/>
    </source>
</evidence>
<dbReference type="GO" id="GO:0004500">
    <property type="term" value="F:dopamine beta-monooxygenase activity"/>
    <property type="evidence" value="ECO:0007669"/>
    <property type="project" value="InterPro"/>
</dbReference>
<dbReference type="OMA" id="ANSTHIQ"/>
<organism evidence="15 16">
    <name type="scientific">Strigamia maritima</name>
    <name type="common">European centipede</name>
    <name type="synonym">Geophilus maritimus</name>
    <dbReference type="NCBI Taxonomy" id="126957"/>
    <lineage>
        <taxon>Eukaryota</taxon>
        <taxon>Metazoa</taxon>
        <taxon>Ecdysozoa</taxon>
        <taxon>Arthropoda</taxon>
        <taxon>Myriapoda</taxon>
        <taxon>Chilopoda</taxon>
        <taxon>Pleurostigmophora</taxon>
        <taxon>Geophilomorpha</taxon>
        <taxon>Linotaeniidae</taxon>
        <taxon>Strigamia</taxon>
    </lineage>
</organism>
<dbReference type="Pfam" id="PF03712">
    <property type="entry name" value="Cu2_monoox_C"/>
    <property type="match status" value="2"/>
</dbReference>
<dbReference type="PANTHER" id="PTHR10157:SF29">
    <property type="entry name" value="DOPAMINE BETA-HYDROXYLASE"/>
    <property type="match status" value="1"/>
</dbReference>
<dbReference type="HOGENOM" id="CLU_278041_0_0_1"/>
<evidence type="ECO:0000313" key="15">
    <source>
        <dbReference type="EnsemblMetazoa" id="SMAR000353-PA"/>
    </source>
</evidence>
<keyword evidence="4 13" id="KW-0812">Transmembrane</keyword>
<evidence type="ECO:0000259" key="14">
    <source>
        <dbReference type="PROSITE" id="PS50836"/>
    </source>
</evidence>
<dbReference type="InterPro" id="IPR045266">
    <property type="entry name" value="DOH_DOMON"/>
</dbReference>
<protein>
    <recommendedName>
        <fullName evidence="14">DOMON domain-containing protein</fullName>
    </recommendedName>
</protein>
<dbReference type="InterPro" id="IPR024548">
    <property type="entry name" value="Cu2_monoox_C"/>
</dbReference>
<dbReference type="PRINTS" id="PR00767">
    <property type="entry name" value="DBMONOXGNASE"/>
</dbReference>
<reference evidence="15" key="2">
    <citation type="submission" date="2015-02" db="UniProtKB">
        <authorList>
            <consortium name="EnsemblMetazoa"/>
        </authorList>
    </citation>
    <scope>IDENTIFICATION</scope>
</reference>
<evidence type="ECO:0000256" key="4">
    <source>
        <dbReference type="ARBA" id="ARBA00022692"/>
    </source>
</evidence>
<dbReference type="FunFam" id="2.60.120.230:FF:000001">
    <property type="entry name" value="Monooxygenase, DBH-like 1"/>
    <property type="match status" value="2"/>
</dbReference>
<dbReference type="CDD" id="cd09631">
    <property type="entry name" value="DOMON_DOH"/>
    <property type="match status" value="2"/>
</dbReference>
<dbReference type="Gene3D" id="2.60.120.310">
    <property type="entry name" value="Copper type II, ascorbate-dependent monooxygenase, N-terminal domain"/>
    <property type="match status" value="2"/>
</dbReference>
<evidence type="ECO:0000256" key="10">
    <source>
        <dbReference type="ARBA" id="ARBA00023136"/>
    </source>
</evidence>
<keyword evidence="7" id="KW-0560">Oxidoreductase</keyword>
<dbReference type="InterPro" id="IPR000323">
    <property type="entry name" value="Cu2_ascorb_mOase_N"/>
</dbReference>
<dbReference type="InterPro" id="IPR000945">
    <property type="entry name" value="DBH-like"/>
</dbReference>
<dbReference type="GO" id="GO:0006589">
    <property type="term" value="P:octopamine biosynthetic process"/>
    <property type="evidence" value="ECO:0007669"/>
    <property type="project" value="TreeGrafter"/>
</dbReference>
<keyword evidence="5" id="KW-0479">Metal-binding</keyword>
<feature type="domain" description="DOMON" evidence="14">
    <location>
        <begin position="595"/>
        <end position="713"/>
    </location>
</feature>
<dbReference type="EMBL" id="JH429957">
    <property type="status" value="NOT_ANNOTATED_CDS"/>
    <property type="molecule type" value="Genomic_DNA"/>
</dbReference>
<feature type="transmembrane region" description="Helical" evidence="13">
    <location>
        <begin position="23"/>
        <end position="42"/>
    </location>
</feature>
<dbReference type="EnsemblMetazoa" id="SMAR000353-RA">
    <property type="protein sequence ID" value="SMAR000353-PA"/>
    <property type="gene ID" value="SMAR000353"/>
</dbReference>
<dbReference type="FunFam" id="2.60.120.310:FF:000004">
    <property type="entry name" value="DBH-like monooxygenase protein 1"/>
    <property type="match status" value="1"/>
</dbReference>
<dbReference type="SUPFAM" id="SSF49742">
    <property type="entry name" value="PHM/PNGase F"/>
    <property type="match status" value="4"/>
</dbReference>
<reference evidence="16" key="1">
    <citation type="submission" date="2011-05" db="EMBL/GenBank/DDBJ databases">
        <authorList>
            <person name="Richards S.R."/>
            <person name="Qu J."/>
            <person name="Jiang H."/>
            <person name="Jhangiani S.N."/>
            <person name="Agravi P."/>
            <person name="Goodspeed R."/>
            <person name="Gross S."/>
            <person name="Mandapat C."/>
            <person name="Jackson L."/>
            <person name="Mathew T."/>
            <person name="Pu L."/>
            <person name="Thornton R."/>
            <person name="Saada N."/>
            <person name="Wilczek-Boney K.B."/>
            <person name="Lee S."/>
            <person name="Kovar C."/>
            <person name="Wu Y."/>
            <person name="Scherer S.E."/>
            <person name="Worley K.C."/>
            <person name="Muzny D.M."/>
            <person name="Gibbs R."/>
        </authorList>
    </citation>
    <scope>NUCLEOTIDE SEQUENCE</scope>
    <source>
        <strain evidence="16">Brora</strain>
    </source>
</reference>
<evidence type="ECO:0000256" key="7">
    <source>
        <dbReference type="ARBA" id="ARBA00023002"/>
    </source>
</evidence>
<dbReference type="Proteomes" id="UP000014500">
    <property type="component" value="Unassembled WGS sequence"/>
</dbReference>
<dbReference type="InterPro" id="IPR005018">
    <property type="entry name" value="DOMON_domain"/>
</dbReference>
<keyword evidence="12" id="KW-0325">Glycoprotein</keyword>
<dbReference type="PANTHER" id="PTHR10157">
    <property type="entry name" value="DOPAMINE BETA HYDROXYLASE RELATED"/>
    <property type="match status" value="1"/>
</dbReference>
<dbReference type="GO" id="GO:0005507">
    <property type="term" value="F:copper ion binding"/>
    <property type="evidence" value="ECO:0007669"/>
    <property type="project" value="InterPro"/>
</dbReference>
<feature type="domain" description="DOMON" evidence="14">
    <location>
        <begin position="67"/>
        <end position="175"/>
    </location>
</feature>
<evidence type="ECO:0000256" key="13">
    <source>
        <dbReference type="SAM" id="Phobius"/>
    </source>
</evidence>
<comment type="subcellular location">
    <subcellularLocation>
        <location evidence="2">Membrane</location>
        <topology evidence="2">Single-pass membrane protein</topology>
    </subcellularLocation>
</comment>
<keyword evidence="8" id="KW-0186">Copper</keyword>
<keyword evidence="10 13" id="KW-0472">Membrane</keyword>
<evidence type="ECO:0000256" key="3">
    <source>
        <dbReference type="ARBA" id="ARBA00010676"/>
    </source>
</evidence>
<dbReference type="GO" id="GO:0042421">
    <property type="term" value="P:norepinephrine biosynthetic process"/>
    <property type="evidence" value="ECO:0007669"/>
    <property type="project" value="TreeGrafter"/>
</dbReference>
<accession>T1IHN5</accession>
<dbReference type="Gene3D" id="2.60.120.230">
    <property type="match status" value="2"/>
</dbReference>
<evidence type="ECO:0000256" key="5">
    <source>
        <dbReference type="ARBA" id="ARBA00022723"/>
    </source>
</evidence>
<comment type="cofactor">
    <cofactor evidence="1">
        <name>Cu(2+)</name>
        <dbReference type="ChEBI" id="CHEBI:29036"/>
    </cofactor>
</comment>
<dbReference type="GO" id="GO:0030667">
    <property type="term" value="C:secretory granule membrane"/>
    <property type="evidence" value="ECO:0007669"/>
    <property type="project" value="TreeGrafter"/>
</dbReference>
<keyword evidence="9" id="KW-0503">Monooxygenase</keyword>
<proteinExistence type="inferred from homology"/>
<dbReference type="Pfam" id="PF03351">
    <property type="entry name" value="DOMON"/>
    <property type="match status" value="2"/>
</dbReference>
<dbReference type="GO" id="GO:0042420">
    <property type="term" value="P:dopamine catabolic process"/>
    <property type="evidence" value="ECO:0007669"/>
    <property type="project" value="TreeGrafter"/>
</dbReference>
<dbReference type="AlphaFoldDB" id="T1IHN5"/>
<evidence type="ECO:0000256" key="1">
    <source>
        <dbReference type="ARBA" id="ARBA00001973"/>
    </source>
</evidence>
<dbReference type="InterPro" id="IPR008977">
    <property type="entry name" value="PHM/PNGase_F_dom_sf"/>
</dbReference>
<evidence type="ECO:0000256" key="2">
    <source>
        <dbReference type="ARBA" id="ARBA00004167"/>
    </source>
</evidence>
<dbReference type="SMART" id="SM00664">
    <property type="entry name" value="DoH"/>
    <property type="match status" value="2"/>
</dbReference>
<evidence type="ECO:0000313" key="16">
    <source>
        <dbReference type="Proteomes" id="UP000014500"/>
    </source>
</evidence>
<dbReference type="eggNOG" id="KOG3568">
    <property type="taxonomic scope" value="Eukaryota"/>
</dbReference>
<dbReference type="InterPro" id="IPR036939">
    <property type="entry name" value="Cu2_ascorb_mOase_N_sf"/>
</dbReference>
<evidence type="ECO:0000256" key="9">
    <source>
        <dbReference type="ARBA" id="ARBA00023033"/>
    </source>
</evidence>
<name>T1IHN5_STRMM</name>
<evidence type="ECO:0000256" key="11">
    <source>
        <dbReference type="ARBA" id="ARBA00023157"/>
    </source>
</evidence>
<dbReference type="PROSITE" id="PS50836">
    <property type="entry name" value="DOMON"/>
    <property type="match status" value="2"/>
</dbReference>
<evidence type="ECO:0000256" key="6">
    <source>
        <dbReference type="ARBA" id="ARBA00022989"/>
    </source>
</evidence>
<dbReference type="STRING" id="126957.T1IHN5"/>
<comment type="similarity">
    <text evidence="3">Belongs to the copper type II ascorbate-dependent monooxygenase family.</text>
</comment>
<dbReference type="PhylomeDB" id="T1IHN5"/>
<dbReference type="InterPro" id="IPR028460">
    <property type="entry name" value="Tbh/DBH"/>
</dbReference>
<keyword evidence="6 13" id="KW-1133">Transmembrane helix</keyword>
<evidence type="ECO:0000256" key="8">
    <source>
        <dbReference type="ARBA" id="ARBA00023008"/>
    </source>
</evidence>
<keyword evidence="11" id="KW-1015">Disulfide bond</keyword>
<dbReference type="InterPro" id="IPR014784">
    <property type="entry name" value="Cu2_ascorb_mOase-like_C"/>
</dbReference>
<keyword evidence="16" id="KW-1185">Reference proteome</keyword>
<dbReference type="Pfam" id="PF01082">
    <property type="entry name" value="Cu2_monooxygen"/>
    <property type="match status" value="2"/>
</dbReference>